<evidence type="ECO:0000313" key="8">
    <source>
        <dbReference type="Proteomes" id="UP000037923"/>
    </source>
</evidence>
<dbReference type="GO" id="GO:0016020">
    <property type="term" value="C:membrane"/>
    <property type="evidence" value="ECO:0007669"/>
    <property type="project" value="TreeGrafter"/>
</dbReference>
<keyword evidence="2 7" id="KW-0436">Ligase</keyword>
<dbReference type="PANTHER" id="PTHR43272:SF83">
    <property type="entry name" value="ACYL-COA SYNTHETASE LONG-CHAIN, ISOFORM J"/>
    <property type="match status" value="1"/>
</dbReference>
<proteinExistence type="inferred from homology"/>
<keyword evidence="3" id="KW-0547">Nucleotide-binding</keyword>
<dbReference type="Gene3D" id="3.40.50.12780">
    <property type="entry name" value="N-terminal domain of ligase-like"/>
    <property type="match status" value="2"/>
</dbReference>
<feature type="compositionally biased region" description="Low complexity" evidence="5">
    <location>
        <begin position="1039"/>
        <end position="1054"/>
    </location>
</feature>
<organism evidence="7 8">
    <name type="scientific">Leptomonas pyrrhocoris</name>
    <name type="common">Firebug parasite</name>
    <dbReference type="NCBI Taxonomy" id="157538"/>
    <lineage>
        <taxon>Eukaryota</taxon>
        <taxon>Discoba</taxon>
        <taxon>Euglenozoa</taxon>
        <taxon>Kinetoplastea</taxon>
        <taxon>Metakinetoplastina</taxon>
        <taxon>Trypanosomatida</taxon>
        <taxon>Trypanosomatidae</taxon>
        <taxon>Leishmaniinae</taxon>
        <taxon>Leptomonas</taxon>
    </lineage>
</organism>
<feature type="compositionally biased region" description="Low complexity" evidence="5">
    <location>
        <begin position="1189"/>
        <end position="1206"/>
    </location>
</feature>
<feature type="region of interest" description="Disordered" evidence="5">
    <location>
        <begin position="81"/>
        <end position="102"/>
    </location>
</feature>
<feature type="compositionally biased region" description="Basic residues" evidence="5">
    <location>
        <begin position="930"/>
        <end position="939"/>
    </location>
</feature>
<name>A0A0M9FQC7_LEPPY</name>
<comment type="caution">
    <text evidence="7">The sequence shown here is derived from an EMBL/GenBank/DDBJ whole genome shotgun (WGS) entry which is preliminary data.</text>
</comment>
<evidence type="ECO:0000256" key="1">
    <source>
        <dbReference type="ARBA" id="ARBA00006432"/>
    </source>
</evidence>
<dbReference type="GeneID" id="26909921"/>
<evidence type="ECO:0000256" key="3">
    <source>
        <dbReference type="ARBA" id="ARBA00022741"/>
    </source>
</evidence>
<accession>A0A0M9FQC7</accession>
<feature type="compositionally biased region" description="Gly residues" evidence="5">
    <location>
        <begin position="1287"/>
        <end position="1303"/>
    </location>
</feature>
<feature type="compositionally biased region" description="Basic residues" evidence="5">
    <location>
        <begin position="878"/>
        <end position="887"/>
    </location>
</feature>
<dbReference type="EMBL" id="LGTL01000033">
    <property type="protein sequence ID" value="KPA73727.1"/>
    <property type="molecule type" value="Genomic_DNA"/>
</dbReference>
<feature type="compositionally biased region" description="Low complexity" evidence="5">
    <location>
        <begin position="214"/>
        <end position="227"/>
    </location>
</feature>
<feature type="domain" description="AMP-dependent synthetase/ligase" evidence="6">
    <location>
        <begin position="663"/>
        <end position="781"/>
    </location>
</feature>
<feature type="region of interest" description="Disordered" evidence="5">
    <location>
        <begin position="118"/>
        <end position="144"/>
    </location>
</feature>
<feature type="compositionally biased region" description="Low complexity" evidence="5">
    <location>
        <begin position="1019"/>
        <end position="1031"/>
    </location>
</feature>
<evidence type="ECO:0000313" key="7">
    <source>
        <dbReference type="EMBL" id="KPA73726.1"/>
    </source>
</evidence>
<evidence type="ECO:0000256" key="2">
    <source>
        <dbReference type="ARBA" id="ARBA00022598"/>
    </source>
</evidence>
<gene>
    <name evidence="7" type="ORF">ABB37_09638</name>
</gene>
<evidence type="ECO:0000256" key="4">
    <source>
        <dbReference type="ARBA" id="ARBA00022840"/>
    </source>
</evidence>
<dbReference type="SUPFAM" id="SSF56801">
    <property type="entry name" value="Acetyl-CoA synthetase-like"/>
    <property type="match status" value="1"/>
</dbReference>
<feature type="compositionally biased region" description="Acidic residues" evidence="5">
    <location>
        <begin position="964"/>
        <end position="984"/>
    </location>
</feature>
<dbReference type="Pfam" id="PF00501">
    <property type="entry name" value="AMP-binding"/>
    <property type="match status" value="2"/>
</dbReference>
<feature type="compositionally biased region" description="Basic and acidic residues" evidence="5">
    <location>
        <begin position="643"/>
        <end position="655"/>
    </location>
</feature>
<dbReference type="EMBL" id="LGTL01000033">
    <property type="protein sequence ID" value="KPA73726.1"/>
    <property type="molecule type" value="Genomic_DNA"/>
</dbReference>
<feature type="compositionally biased region" description="Basic and acidic residues" evidence="5">
    <location>
        <begin position="246"/>
        <end position="257"/>
    </location>
</feature>
<feature type="compositionally biased region" description="Basic residues" evidence="5">
    <location>
        <begin position="1009"/>
        <end position="1018"/>
    </location>
</feature>
<feature type="region of interest" description="Disordered" evidence="5">
    <location>
        <begin position="595"/>
        <end position="655"/>
    </location>
</feature>
<dbReference type="InterPro" id="IPR000873">
    <property type="entry name" value="AMP-dep_synth/lig_dom"/>
</dbReference>
<feature type="region of interest" description="Disordered" evidence="5">
    <location>
        <begin position="167"/>
        <end position="257"/>
    </location>
</feature>
<feature type="compositionally biased region" description="Low complexity" evidence="5">
    <location>
        <begin position="897"/>
        <end position="924"/>
    </location>
</feature>
<feature type="region of interest" description="Disordered" evidence="5">
    <location>
        <begin position="1268"/>
        <end position="1303"/>
    </location>
</feature>
<dbReference type="PANTHER" id="PTHR43272">
    <property type="entry name" value="LONG-CHAIN-FATTY-ACID--COA LIGASE"/>
    <property type="match status" value="1"/>
</dbReference>
<feature type="compositionally biased region" description="Basic and acidic residues" evidence="5">
    <location>
        <begin position="349"/>
        <end position="362"/>
    </location>
</feature>
<feature type="region of interest" description="Disordered" evidence="5">
    <location>
        <begin position="1009"/>
        <end position="1077"/>
    </location>
</feature>
<dbReference type="RefSeq" id="XP_015652165.1">
    <property type="nucleotide sequence ID" value="XM_015809229.1"/>
</dbReference>
<feature type="region of interest" description="Disordered" evidence="5">
    <location>
        <begin position="340"/>
        <end position="362"/>
    </location>
</feature>
<dbReference type="GO" id="GO:0004467">
    <property type="term" value="F:long-chain fatty acid-CoA ligase activity"/>
    <property type="evidence" value="ECO:0007669"/>
    <property type="project" value="UniProtKB-ARBA"/>
</dbReference>
<feature type="compositionally biased region" description="Basic and acidic residues" evidence="5">
    <location>
        <begin position="940"/>
        <end position="963"/>
    </location>
</feature>
<evidence type="ECO:0000259" key="6">
    <source>
        <dbReference type="Pfam" id="PF00501"/>
    </source>
</evidence>
<feature type="region of interest" description="Disordered" evidence="5">
    <location>
        <begin position="868"/>
        <end position="985"/>
    </location>
</feature>
<keyword evidence="4" id="KW-0067">ATP-binding</keyword>
<feature type="compositionally biased region" description="Low complexity" evidence="5">
    <location>
        <begin position="118"/>
        <end position="130"/>
    </location>
</feature>
<sequence>MGALLVTLLQCRSSQSLYPNVSATQARQVTYQQPCSVPLITHPAHGRRLSSPSPTEEEAAAVTTANCDEQNNSCRNLADSRESFHVSPGSSELATGPNENTRRPAVLEALKRLSKNIHSSSNHNANTNNNEGGGIDHTADEAAGKDGNNVVHEQATAEAAELAVMARKHAVEQQQQEEEEELRRRLTRPPRIPAASNEGQQAGNAIYRFTFPGAPSTTPASAPLPSLTDPPITSTTAALMNTPPRKGTDTQQGDREDSLLELSRRHSQHSGTAVADALYHSGSAEDQATPLSLTPLRPMLSDRAASNGSYSSNNNVLRERHRLHHHRDTLLVDLADADDGQRKHVHAPTAEEKKLSSRKRDEGVEDAAAAELGPMDCADAFQYFYDDDDAAYRAVESVVYAAPSTALRATGQDAVRDWYLLQCTALFGGGAGPSLTVRESSPDVRGDGQRLLCAASPLGAPASLRNPQTEYLLGSLNNTTNTGINRSLCFEDVEPIGSSAQPEGSTRARSCFFEVAAAAEASTAGSPCHVEHPPNGAGRFVSLVEEMYVTCRRIGNAPLVCWRSVDRITSLLGLPEASRGFFGLRIGTSTAALQNARGEAEDDESHLPGVSAADDEAADADGAAATMASTSPRRSAARFVKSGSHEDTKREASTRSEAARAASLYYLGPQQYLTGSVWWSRVEAFSCGLRSIGLRPGNFLGIVEDTRWEWLVTCYAAWNSGLVVVVFDDAHRTLRRVAMDTCGEMKAVVCNPQVHHRLRRHFAHAAMRAARHAQQEQRHANTRSSDIISEMNGSVATDDGGSSHRNTHEDDRSGQKCAAAAADVELENACLHNSDAATSASTNTSAHEQIQLKHASPLFIVVRSAAPARDGADGGGQKKPKRHGRSAHRTDDGVSHAAAPTAPFSSATTCDVPRPSQQGPSAGHPSPPHSHSHRHAQRRRASDFIEGPQHRDTAEARRHTRDDDSGEDEVEIAEDEEEEEEEEALWWSDILSYGEAKLSAWRQRQARERRQRQQKQARLRFQQQQQQQQRQRWARNETTASMNSSTHDSSSTATLRRQPGGTPANSTTGGAGSRDGSAIVTSITAPTHGWAAVTTCTTATTTAATASANASAGMTSASTAPTTACQQLDAVGGGGGGGEVVGFVPASSATPQGGPPAQRPATGVATAAAVATVFNVTHPVASPYLGPNPTTAATAPPGQHSSSSSSGNNYTSRPAQLPLAPLRPDDLAFVFYTAGEPKGVLLTHGALKASMAAQQEYFDTTDIGVDDGLRRGREGGGHLGSVDSKNGGNGGGGGTDNGNGSGEGRLARYYANARMPALRSRTAPAGRPSYLAYLPMHHISEFIAQATLLTRGVLVCYGTRRTLFDAFALPHGDLTEYKPTIFPALPATLARLHRAVQAMLSTGYRKLLFEVAYEARRQAIRRGLQSPFVLSTIFAQPRELLGGRCRLVLSREAPLHPRDQEYLEVVCGVSVVQQYGPAETAGSGLQQAYCAGHLDTIGGPLGPVLVKLRDVAGGWTHQGGRPTGELVLRGPTVMAGYYRQPELTAEVLEKNGWFHSSMVAERCPDGAFRLVASLRPHHACTSNGQCIDLEQLEARYASHPLCTPGGVCLLVHPYRRYICALVLTNERRARAFAAAATAQSPFAFSPSSTSSPATTTTTITTTTAVSPPQQLAAAAAASLSSLSSPCAPTSPFAALASAAAEHGWWPQCLRDPALHSAAAQSLVAWVTDPHGGGGGDGGVAPHERVRHVRVLYDVWDTARHTRTATGRLFRYGLHCRYSGVICELFAEPD</sequence>
<dbReference type="InterPro" id="IPR042099">
    <property type="entry name" value="ANL_N_sf"/>
</dbReference>
<feature type="region of interest" description="Disordered" evidence="5">
    <location>
        <begin position="1185"/>
        <end position="1218"/>
    </location>
</feature>
<dbReference type="OMA" id="EYVEVVC"/>
<feature type="compositionally biased region" description="Polar residues" evidence="5">
    <location>
        <begin position="88"/>
        <end position="99"/>
    </location>
</feature>
<evidence type="ECO:0000256" key="5">
    <source>
        <dbReference type="SAM" id="MobiDB-lite"/>
    </source>
</evidence>
<dbReference type="VEuPathDB" id="TriTrypDB:LpyrH10_33_0460"/>
<dbReference type="GO" id="GO:0005524">
    <property type="term" value="F:ATP binding"/>
    <property type="evidence" value="ECO:0007669"/>
    <property type="project" value="UniProtKB-KW"/>
</dbReference>
<feature type="domain" description="AMP-dependent synthetase/ligase" evidence="6">
    <location>
        <begin position="1324"/>
        <end position="1538"/>
    </location>
</feature>
<feature type="region of interest" description="Disordered" evidence="5">
    <location>
        <begin position="770"/>
        <end position="818"/>
    </location>
</feature>
<comment type="similarity">
    <text evidence="1">Belongs to the ATP-dependent AMP-binding enzyme family.</text>
</comment>
<dbReference type="RefSeq" id="XP_015652166.1">
    <property type="nucleotide sequence ID" value="XM_015809230.1"/>
</dbReference>
<dbReference type="OrthoDB" id="1700726at2759"/>
<keyword evidence="8" id="KW-1185">Reference proteome</keyword>
<dbReference type="GO" id="GO:0005783">
    <property type="term" value="C:endoplasmic reticulum"/>
    <property type="evidence" value="ECO:0007669"/>
    <property type="project" value="TreeGrafter"/>
</dbReference>
<reference evidence="7 8" key="1">
    <citation type="submission" date="2015-07" db="EMBL/GenBank/DDBJ databases">
        <title>High-quality genome of monoxenous trypanosomatid Leptomonas pyrrhocoris.</title>
        <authorList>
            <person name="Flegontov P."/>
            <person name="Butenko A."/>
            <person name="Firsov S."/>
            <person name="Vlcek C."/>
            <person name="Logacheva M.D."/>
            <person name="Field M."/>
            <person name="Filatov D."/>
            <person name="Flegontova O."/>
            <person name="Gerasimov E."/>
            <person name="Jackson A.P."/>
            <person name="Kelly S."/>
            <person name="Opperdoes F."/>
            <person name="O'Reilly A."/>
            <person name="Votypka J."/>
            <person name="Yurchenko V."/>
            <person name="Lukes J."/>
        </authorList>
    </citation>
    <scope>NUCLEOTIDE SEQUENCE [LARGE SCALE GENOMIC DNA]</scope>
    <source>
        <strain evidence="7">H10</strain>
    </source>
</reference>
<protein>
    <submittedName>
        <fullName evidence="7">Putative long-chain-fatty-acid-CoA ligase</fullName>
    </submittedName>
</protein>
<feature type="compositionally biased region" description="Polar residues" evidence="5">
    <location>
        <begin position="782"/>
        <end position="795"/>
    </location>
</feature>
<dbReference type="Proteomes" id="UP000037923">
    <property type="component" value="Unassembled WGS sequence"/>
</dbReference>